<organism evidence="3 4">
    <name type="scientific">Artemia franciscana</name>
    <name type="common">Brine shrimp</name>
    <name type="synonym">Artemia sanfranciscana</name>
    <dbReference type="NCBI Taxonomy" id="6661"/>
    <lineage>
        <taxon>Eukaryota</taxon>
        <taxon>Metazoa</taxon>
        <taxon>Ecdysozoa</taxon>
        <taxon>Arthropoda</taxon>
        <taxon>Crustacea</taxon>
        <taxon>Branchiopoda</taxon>
        <taxon>Anostraca</taxon>
        <taxon>Artemiidae</taxon>
        <taxon>Artemia</taxon>
    </lineage>
</organism>
<evidence type="ECO:0000313" key="4">
    <source>
        <dbReference type="Proteomes" id="UP001187531"/>
    </source>
</evidence>
<keyword evidence="1" id="KW-0812">Transmembrane</keyword>
<evidence type="ECO:0000313" key="3">
    <source>
        <dbReference type="EMBL" id="KAK2703074.1"/>
    </source>
</evidence>
<gene>
    <name evidence="3" type="ORF">QYM36_018363</name>
</gene>
<protein>
    <submittedName>
        <fullName evidence="3">Uncharacterized protein</fullName>
    </submittedName>
</protein>
<keyword evidence="1" id="KW-1133">Transmembrane helix</keyword>
<dbReference type="Proteomes" id="UP001187531">
    <property type="component" value="Unassembled WGS sequence"/>
</dbReference>
<feature type="transmembrane region" description="Helical" evidence="1">
    <location>
        <begin position="152"/>
        <end position="178"/>
    </location>
</feature>
<reference evidence="3" key="1">
    <citation type="submission" date="2023-07" db="EMBL/GenBank/DDBJ databases">
        <title>Chromosome-level genome assembly of Artemia franciscana.</title>
        <authorList>
            <person name="Jo E."/>
        </authorList>
    </citation>
    <scope>NUCLEOTIDE SEQUENCE</scope>
    <source>
        <tissue evidence="3">Whole body</tissue>
    </source>
</reference>
<accession>A0AA88H9M2</accession>
<evidence type="ECO:0000256" key="2">
    <source>
        <dbReference type="SAM" id="SignalP"/>
    </source>
</evidence>
<name>A0AA88H9M2_ARTSF</name>
<proteinExistence type="predicted"/>
<feature type="chain" id="PRO_5041705730" evidence="2">
    <location>
        <begin position="18"/>
        <end position="234"/>
    </location>
</feature>
<dbReference type="EMBL" id="JAVRJZ010000119">
    <property type="protein sequence ID" value="KAK2703074.1"/>
    <property type="molecule type" value="Genomic_DNA"/>
</dbReference>
<keyword evidence="2" id="KW-0732">Signal</keyword>
<sequence length="234" mass="26132">MIGFLLAFTLRPCLLNAASLREEPLYYPENDNQQLIQTLQAQPRTSQSQPFVPYTPEQFKQGFGLVSSDDTTYSPEEENPLSKMWSIIKDYVSGTPGLETARAEERKGGGGIDVELPDPVGYTYSDPAGYSMQSGFEGYIVPSMPHLGEKGAITGLIIAVAVLSGILAVLIPMSLGWLTMFKRINIVRNILNWLRTRLFGRSGREFRIDSRTDEYLENLASEVWKSILKLSEQS</sequence>
<keyword evidence="1" id="KW-0472">Membrane</keyword>
<evidence type="ECO:0000256" key="1">
    <source>
        <dbReference type="SAM" id="Phobius"/>
    </source>
</evidence>
<keyword evidence="4" id="KW-1185">Reference proteome</keyword>
<feature type="signal peptide" evidence="2">
    <location>
        <begin position="1"/>
        <end position="17"/>
    </location>
</feature>
<dbReference type="AlphaFoldDB" id="A0AA88H9M2"/>
<comment type="caution">
    <text evidence="3">The sequence shown here is derived from an EMBL/GenBank/DDBJ whole genome shotgun (WGS) entry which is preliminary data.</text>
</comment>